<evidence type="ECO:0000313" key="3">
    <source>
        <dbReference type="Proteomes" id="UP000005239"/>
    </source>
</evidence>
<organism evidence="2 3">
    <name type="scientific">Pristionchus pacificus</name>
    <name type="common">Parasitic nematode worm</name>
    <dbReference type="NCBI Taxonomy" id="54126"/>
    <lineage>
        <taxon>Eukaryota</taxon>
        <taxon>Metazoa</taxon>
        <taxon>Ecdysozoa</taxon>
        <taxon>Nematoda</taxon>
        <taxon>Chromadorea</taxon>
        <taxon>Rhabditida</taxon>
        <taxon>Rhabditina</taxon>
        <taxon>Diplogasteromorpha</taxon>
        <taxon>Diplogasteroidea</taxon>
        <taxon>Neodiplogasteridae</taxon>
        <taxon>Pristionchus</taxon>
    </lineage>
</organism>
<reference evidence="3" key="1">
    <citation type="journal article" date="2008" name="Nat. Genet.">
        <title>The Pristionchus pacificus genome provides a unique perspective on nematode lifestyle and parasitism.</title>
        <authorList>
            <person name="Dieterich C."/>
            <person name="Clifton S.W."/>
            <person name="Schuster L.N."/>
            <person name="Chinwalla A."/>
            <person name="Delehaunty K."/>
            <person name="Dinkelacker I."/>
            <person name="Fulton L."/>
            <person name="Fulton R."/>
            <person name="Godfrey J."/>
            <person name="Minx P."/>
            <person name="Mitreva M."/>
            <person name="Roeseler W."/>
            <person name="Tian H."/>
            <person name="Witte H."/>
            <person name="Yang S.P."/>
            <person name="Wilson R.K."/>
            <person name="Sommer R.J."/>
        </authorList>
    </citation>
    <scope>NUCLEOTIDE SEQUENCE [LARGE SCALE GENOMIC DNA]</scope>
    <source>
        <strain evidence="3">PS312</strain>
    </source>
</reference>
<reference evidence="2" key="2">
    <citation type="submission" date="2022-06" db="UniProtKB">
        <authorList>
            <consortium name="EnsemblMetazoa"/>
        </authorList>
    </citation>
    <scope>IDENTIFICATION</scope>
    <source>
        <strain evidence="2">PS312</strain>
    </source>
</reference>
<dbReference type="EnsemblMetazoa" id="PPA44102.1">
    <property type="protein sequence ID" value="PPA44102.1"/>
    <property type="gene ID" value="WBGene00282471"/>
</dbReference>
<evidence type="ECO:0000313" key="2">
    <source>
        <dbReference type="EnsemblMetazoa" id="PPA44102.1"/>
    </source>
</evidence>
<feature type="region of interest" description="Disordered" evidence="1">
    <location>
        <begin position="34"/>
        <end position="69"/>
    </location>
</feature>
<accession>A0A8R1V1F2</accession>
<protein>
    <submittedName>
        <fullName evidence="2">Uncharacterized protein</fullName>
    </submittedName>
</protein>
<keyword evidence="3" id="KW-1185">Reference proteome</keyword>
<gene>
    <name evidence="2" type="primary">WBGene00282471</name>
</gene>
<dbReference type="AlphaFoldDB" id="A0A2A6CWG3"/>
<sequence length="69" mass="7612">MTIQLFEYLVIPTGVVSSTSSSLWLLSSLLMSSHPSKRRGEKDIVCESTESESSAYGFTCTEERQSGMD</sequence>
<proteinExistence type="predicted"/>
<name>A0A2A6CWG3_PRIPA</name>
<accession>A0A2A6CWG3</accession>
<dbReference type="Proteomes" id="UP000005239">
    <property type="component" value="Unassembled WGS sequence"/>
</dbReference>
<evidence type="ECO:0000256" key="1">
    <source>
        <dbReference type="SAM" id="MobiDB-lite"/>
    </source>
</evidence>